<evidence type="ECO:0000313" key="2">
    <source>
        <dbReference type="Proteomes" id="UP001371456"/>
    </source>
</evidence>
<organism evidence="1 2">
    <name type="scientific">Solanum bulbocastanum</name>
    <name type="common">Wild potato</name>
    <dbReference type="NCBI Taxonomy" id="147425"/>
    <lineage>
        <taxon>Eukaryota</taxon>
        <taxon>Viridiplantae</taxon>
        <taxon>Streptophyta</taxon>
        <taxon>Embryophyta</taxon>
        <taxon>Tracheophyta</taxon>
        <taxon>Spermatophyta</taxon>
        <taxon>Magnoliopsida</taxon>
        <taxon>eudicotyledons</taxon>
        <taxon>Gunneridae</taxon>
        <taxon>Pentapetalae</taxon>
        <taxon>asterids</taxon>
        <taxon>lamiids</taxon>
        <taxon>Solanales</taxon>
        <taxon>Solanaceae</taxon>
        <taxon>Solanoideae</taxon>
        <taxon>Solaneae</taxon>
        <taxon>Solanum</taxon>
    </lineage>
</organism>
<sequence length="122" mass="14164">MRVLVINVLQSMSIYVLSSMNPPKKVIDQIHQIFAKKNWGKVGGISGKHWVVCGDLCFPETKGGIGFTSLHDINKALFAKLWWNFRSMEVKNCYDDNLKRMRYPNWEHKTTNKLEEILRAIP</sequence>
<dbReference type="Proteomes" id="UP001371456">
    <property type="component" value="Unassembled WGS sequence"/>
</dbReference>
<protein>
    <submittedName>
        <fullName evidence="1">Uncharacterized protein</fullName>
    </submittedName>
</protein>
<keyword evidence="2" id="KW-1185">Reference proteome</keyword>
<comment type="caution">
    <text evidence="1">The sequence shown here is derived from an EMBL/GenBank/DDBJ whole genome shotgun (WGS) entry which is preliminary data.</text>
</comment>
<dbReference type="PANTHER" id="PTHR33116:SF67">
    <property type="entry name" value="REVERSE TRANSCRIPTASE"/>
    <property type="match status" value="1"/>
</dbReference>
<name>A0AAN8Y799_SOLBU</name>
<gene>
    <name evidence="1" type="ORF">RDI58_019770</name>
</gene>
<dbReference type="AlphaFoldDB" id="A0AAN8Y799"/>
<reference evidence="1 2" key="1">
    <citation type="submission" date="2024-02" db="EMBL/GenBank/DDBJ databases">
        <title>de novo genome assembly of Solanum bulbocastanum strain 11H21.</title>
        <authorList>
            <person name="Hosaka A.J."/>
        </authorList>
    </citation>
    <scope>NUCLEOTIDE SEQUENCE [LARGE SCALE GENOMIC DNA]</scope>
    <source>
        <tissue evidence="1">Young leaves</tissue>
    </source>
</reference>
<evidence type="ECO:0000313" key="1">
    <source>
        <dbReference type="EMBL" id="KAK6781974.1"/>
    </source>
</evidence>
<accession>A0AAN8Y799</accession>
<proteinExistence type="predicted"/>
<dbReference type="EMBL" id="JBANQN010000008">
    <property type="protein sequence ID" value="KAK6781974.1"/>
    <property type="molecule type" value="Genomic_DNA"/>
</dbReference>
<dbReference type="PANTHER" id="PTHR33116">
    <property type="entry name" value="REVERSE TRANSCRIPTASE ZINC-BINDING DOMAIN-CONTAINING PROTEIN-RELATED-RELATED"/>
    <property type="match status" value="1"/>
</dbReference>